<gene>
    <name evidence="1" type="ORF">ACFSKO_13265</name>
</gene>
<dbReference type="RefSeq" id="WP_380252383.1">
    <property type="nucleotide sequence ID" value="NZ_JBHUII010000006.1"/>
</dbReference>
<sequence>MSEEKTHYTEWQSRVIHERDELQSKLQKLKGFIDSGEPFGAIDKGQRDALFEQWSHMTKYLRVLNWRIVRFSSEEGSGHE</sequence>
<comment type="caution">
    <text evidence="1">The sequence shown here is derived from an EMBL/GenBank/DDBJ whole genome shotgun (WGS) entry which is preliminary data.</text>
</comment>
<dbReference type="Proteomes" id="UP001597294">
    <property type="component" value="Unassembled WGS sequence"/>
</dbReference>
<reference evidence="2" key="1">
    <citation type="journal article" date="2019" name="Int. J. Syst. Evol. Microbiol.">
        <title>The Global Catalogue of Microorganisms (GCM) 10K type strain sequencing project: providing services to taxonomists for standard genome sequencing and annotation.</title>
        <authorList>
            <consortium name="The Broad Institute Genomics Platform"/>
            <consortium name="The Broad Institute Genome Sequencing Center for Infectious Disease"/>
            <person name="Wu L."/>
            <person name="Ma J."/>
        </authorList>
    </citation>
    <scope>NUCLEOTIDE SEQUENCE [LARGE SCALE GENOMIC DNA]</scope>
    <source>
        <strain evidence="2">CGMCC 4.7192</strain>
    </source>
</reference>
<dbReference type="Pfam" id="PF21825">
    <property type="entry name" value="crAss001_48"/>
    <property type="match status" value="1"/>
</dbReference>
<accession>A0ABW5BP28</accession>
<name>A0ABW5BP28_9PROT</name>
<protein>
    <submittedName>
        <fullName evidence="1">Uncharacterized protein</fullName>
    </submittedName>
</protein>
<dbReference type="EMBL" id="JBHUII010000006">
    <property type="protein sequence ID" value="MFD2206596.1"/>
    <property type="molecule type" value="Genomic_DNA"/>
</dbReference>
<evidence type="ECO:0000313" key="1">
    <source>
        <dbReference type="EMBL" id="MFD2206596.1"/>
    </source>
</evidence>
<dbReference type="InterPro" id="IPR054052">
    <property type="entry name" value="Y16Q-like"/>
</dbReference>
<organism evidence="1 2">
    <name type="scientific">Kiloniella antarctica</name>
    <dbReference type="NCBI Taxonomy" id="1550907"/>
    <lineage>
        <taxon>Bacteria</taxon>
        <taxon>Pseudomonadati</taxon>
        <taxon>Pseudomonadota</taxon>
        <taxon>Alphaproteobacteria</taxon>
        <taxon>Rhodospirillales</taxon>
        <taxon>Kiloniellaceae</taxon>
        <taxon>Kiloniella</taxon>
    </lineage>
</organism>
<evidence type="ECO:0000313" key="2">
    <source>
        <dbReference type="Proteomes" id="UP001597294"/>
    </source>
</evidence>
<proteinExistence type="predicted"/>
<keyword evidence="2" id="KW-1185">Reference proteome</keyword>